<dbReference type="Proteomes" id="UP000177026">
    <property type="component" value="Unassembled WGS sequence"/>
</dbReference>
<evidence type="ECO:0000256" key="1">
    <source>
        <dbReference type="ARBA" id="ARBA00004370"/>
    </source>
</evidence>
<name>A0A1F7GFD3_9BACT</name>
<dbReference type="Pfam" id="PF00213">
    <property type="entry name" value="OSCP"/>
    <property type="match status" value="1"/>
</dbReference>
<dbReference type="AlphaFoldDB" id="A0A1F7GFD3"/>
<organism evidence="7 8">
    <name type="scientific">Candidatus Roizmanbacteria bacterium RIFCSPHIGHO2_01_FULL_39_8</name>
    <dbReference type="NCBI Taxonomy" id="1802033"/>
    <lineage>
        <taxon>Bacteria</taxon>
        <taxon>Candidatus Roizmaniibacteriota</taxon>
    </lineage>
</organism>
<dbReference type="InterPro" id="IPR000711">
    <property type="entry name" value="ATPase_OSCP/dsu"/>
</dbReference>
<dbReference type="PRINTS" id="PR00125">
    <property type="entry name" value="ATPASEDELTA"/>
</dbReference>
<evidence type="ECO:0000256" key="4">
    <source>
        <dbReference type="ARBA" id="ARBA00023065"/>
    </source>
</evidence>
<evidence type="ECO:0000256" key="5">
    <source>
        <dbReference type="ARBA" id="ARBA00023136"/>
    </source>
</evidence>
<dbReference type="EMBL" id="MFZI01000083">
    <property type="protein sequence ID" value="OGK17611.1"/>
    <property type="molecule type" value="Genomic_DNA"/>
</dbReference>
<evidence type="ECO:0000313" key="8">
    <source>
        <dbReference type="Proteomes" id="UP000177026"/>
    </source>
</evidence>
<gene>
    <name evidence="7" type="ORF">A2866_04165</name>
</gene>
<comment type="caution">
    <text evidence="7">The sequence shown here is derived from an EMBL/GenBank/DDBJ whole genome shotgun (WGS) entry which is preliminary data.</text>
</comment>
<evidence type="ECO:0000256" key="2">
    <source>
        <dbReference type="ARBA" id="ARBA00022448"/>
    </source>
</evidence>
<dbReference type="PANTHER" id="PTHR11910">
    <property type="entry name" value="ATP SYNTHASE DELTA CHAIN"/>
    <property type="match status" value="1"/>
</dbReference>
<keyword evidence="5" id="KW-0472">Membrane</keyword>
<evidence type="ECO:0000313" key="7">
    <source>
        <dbReference type="EMBL" id="OGK17611.1"/>
    </source>
</evidence>
<sequence>MKIDPTIKEDLKEYFKDRMRLVKEKVIITSAYELSDQEKKTIISSLGLPNGKIEYKVDTRLVAGVIITYGSKIIDVSLKGQLQNFKHILYESA</sequence>
<keyword evidence="6" id="KW-0066">ATP synthesis</keyword>
<evidence type="ECO:0000256" key="3">
    <source>
        <dbReference type="ARBA" id="ARBA00022781"/>
    </source>
</evidence>
<dbReference type="GO" id="GO:0046933">
    <property type="term" value="F:proton-transporting ATP synthase activity, rotational mechanism"/>
    <property type="evidence" value="ECO:0007669"/>
    <property type="project" value="InterPro"/>
</dbReference>
<evidence type="ECO:0000256" key="6">
    <source>
        <dbReference type="ARBA" id="ARBA00023310"/>
    </source>
</evidence>
<keyword evidence="2" id="KW-0813">Transport</keyword>
<keyword evidence="4" id="KW-0406">Ion transport</keyword>
<reference evidence="7 8" key="1">
    <citation type="journal article" date="2016" name="Nat. Commun.">
        <title>Thousands of microbial genomes shed light on interconnected biogeochemical processes in an aquifer system.</title>
        <authorList>
            <person name="Anantharaman K."/>
            <person name="Brown C.T."/>
            <person name="Hug L.A."/>
            <person name="Sharon I."/>
            <person name="Castelle C.J."/>
            <person name="Probst A.J."/>
            <person name="Thomas B.C."/>
            <person name="Singh A."/>
            <person name="Wilkins M.J."/>
            <person name="Karaoz U."/>
            <person name="Brodie E.L."/>
            <person name="Williams K.H."/>
            <person name="Hubbard S.S."/>
            <person name="Banfield J.F."/>
        </authorList>
    </citation>
    <scope>NUCLEOTIDE SEQUENCE [LARGE SCALE GENOMIC DNA]</scope>
</reference>
<keyword evidence="3" id="KW-0375">Hydrogen ion transport</keyword>
<protein>
    <submittedName>
        <fullName evidence="7">Uncharacterized protein</fullName>
    </submittedName>
</protein>
<accession>A0A1F7GFD3</accession>
<comment type="subcellular location">
    <subcellularLocation>
        <location evidence="1">Membrane</location>
    </subcellularLocation>
</comment>
<proteinExistence type="predicted"/>
<dbReference type="GO" id="GO:0016020">
    <property type="term" value="C:membrane"/>
    <property type="evidence" value="ECO:0007669"/>
    <property type="project" value="UniProtKB-SubCell"/>
</dbReference>